<dbReference type="RefSeq" id="WP_261616250.1">
    <property type="nucleotide sequence ID" value="NZ_JALIDZ010000005.1"/>
</dbReference>
<comment type="caution">
    <text evidence="3">The sequence shown here is derived from an EMBL/GenBank/DDBJ whole genome shotgun (WGS) entry which is preliminary data.</text>
</comment>
<dbReference type="SUPFAM" id="SSF53300">
    <property type="entry name" value="vWA-like"/>
    <property type="match status" value="1"/>
</dbReference>
<proteinExistence type="predicted"/>
<keyword evidence="4" id="KW-1185">Reference proteome</keyword>
<reference evidence="3 4" key="1">
    <citation type="submission" date="2022-04" db="EMBL/GenBank/DDBJ databases">
        <authorList>
            <person name="Ye Y.-Q."/>
            <person name="Du Z.-J."/>
        </authorList>
    </citation>
    <scope>NUCLEOTIDE SEQUENCE [LARGE SCALE GENOMIC DNA]</scope>
    <source>
        <strain evidence="3 4">A6E488</strain>
    </source>
</reference>
<dbReference type="Pfam" id="PF00092">
    <property type="entry name" value="VWA"/>
    <property type="match status" value="1"/>
</dbReference>
<feature type="signal peptide" evidence="1">
    <location>
        <begin position="1"/>
        <end position="29"/>
    </location>
</feature>
<dbReference type="InterPro" id="IPR036465">
    <property type="entry name" value="vWFA_dom_sf"/>
</dbReference>
<protein>
    <submittedName>
        <fullName evidence="3">VWA domain-containing protein</fullName>
    </submittedName>
</protein>
<dbReference type="PANTHER" id="PTHR10579">
    <property type="entry name" value="CALCIUM-ACTIVATED CHLORIDE CHANNEL REGULATOR"/>
    <property type="match status" value="1"/>
</dbReference>
<feature type="domain" description="VWFA" evidence="2">
    <location>
        <begin position="33"/>
        <end position="213"/>
    </location>
</feature>
<dbReference type="AlphaFoldDB" id="A0AAW5R1Y9"/>
<dbReference type="InterPro" id="IPR051266">
    <property type="entry name" value="CLCR"/>
</dbReference>
<evidence type="ECO:0000259" key="2">
    <source>
        <dbReference type="PROSITE" id="PS50234"/>
    </source>
</evidence>
<dbReference type="Proteomes" id="UP001320898">
    <property type="component" value="Unassembled WGS sequence"/>
</dbReference>
<evidence type="ECO:0000256" key="1">
    <source>
        <dbReference type="SAM" id="SignalP"/>
    </source>
</evidence>
<dbReference type="Gene3D" id="3.40.50.410">
    <property type="entry name" value="von Willebrand factor, type A domain"/>
    <property type="match status" value="1"/>
</dbReference>
<feature type="chain" id="PRO_5043397731" evidence="1">
    <location>
        <begin position="30"/>
        <end position="560"/>
    </location>
</feature>
<organism evidence="3 4">
    <name type="scientific">Microbaculum marinisediminis</name>
    <dbReference type="NCBI Taxonomy" id="2931392"/>
    <lineage>
        <taxon>Bacteria</taxon>
        <taxon>Pseudomonadati</taxon>
        <taxon>Pseudomonadota</taxon>
        <taxon>Alphaproteobacteria</taxon>
        <taxon>Hyphomicrobiales</taxon>
        <taxon>Tepidamorphaceae</taxon>
        <taxon>Microbaculum</taxon>
    </lineage>
</organism>
<evidence type="ECO:0000313" key="3">
    <source>
        <dbReference type="EMBL" id="MCT8972673.1"/>
    </source>
</evidence>
<dbReference type="PROSITE" id="PS50234">
    <property type="entry name" value="VWFA"/>
    <property type="match status" value="1"/>
</dbReference>
<name>A0AAW5R1Y9_9HYPH</name>
<sequence length="560" mass="58722">MQNCLSRLIAALVCLVPIAVSGPVGPARADGAKVILVLDASGSMWGRIDGRTKIEVARETVGGIVSSWRADDEIGLIAYGHRRKGDCSDIELLMEPGPLNGDRFSSLVNGLNPKGKTPMTEAVRQAAEALRSSEQKATVILVSDGEETCNADPCAVARELEEAGVDFTVHTVGFDIADPKTKAQLQCLARNTGGMFVTADDAEELEKALRTTVAAARDGTVAAPVATPVDEPAETADPARTLSATAFETDGGTRIETDIAWEVYKAGAGGEAEGDLVESGYDVPWQPAIDPGAYVLRARYGMATVEQPVTIEAGEVAEVSVVMNTGVARIRAYESEDADEPIDGSFTLSNGTEEDTQYGVEAAFVAPAGRWTLAVKHGEVTFQTTVEVEAGKTTELDLVVGAGSVAVNAVLVEGGAPLESDIVFEIFPDGGDMNDPLTYYYDPTSVFTMPPGRYVLRATSGLAKATQAVEIEAGGEGSTTIILDAGVLVVRKDPAFSSCELFDAATPESGERVSHGYWYDEEHRTAAPAGDYGVICTREDGSTAEAAVSVSPGQVSDASL</sequence>
<dbReference type="EMBL" id="JALIDZ010000005">
    <property type="protein sequence ID" value="MCT8972673.1"/>
    <property type="molecule type" value="Genomic_DNA"/>
</dbReference>
<dbReference type="PANTHER" id="PTHR10579:SF43">
    <property type="entry name" value="ZINC FINGER (C3HC4-TYPE RING FINGER) FAMILY PROTEIN"/>
    <property type="match status" value="1"/>
</dbReference>
<dbReference type="InterPro" id="IPR002035">
    <property type="entry name" value="VWF_A"/>
</dbReference>
<gene>
    <name evidence="3" type="ORF">MUB46_12475</name>
</gene>
<keyword evidence="1" id="KW-0732">Signal</keyword>
<evidence type="ECO:0000313" key="4">
    <source>
        <dbReference type="Proteomes" id="UP001320898"/>
    </source>
</evidence>
<accession>A0AAW5R1Y9</accession>
<dbReference type="SMART" id="SM00327">
    <property type="entry name" value="VWA"/>
    <property type="match status" value="1"/>
</dbReference>